<protein>
    <submittedName>
        <fullName evidence="3">SRPBCC domain-containing protein</fullName>
    </submittedName>
</protein>
<comment type="caution">
    <text evidence="3">The sequence shown here is derived from an EMBL/GenBank/DDBJ whole genome shotgun (WGS) entry which is preliminary data.</text>
</comment>
<dbReference type="SUPFAM" id="SSF55961">
    <property type="entry name" value="Bet v1-like"/>
    <property type="match status" value="1"/>
</dbReference>
<dbReference type="InterPro" id="IPR013538">
    <property type="entry name" value="ASHA1/2-like_C"/>
</dbReference>
<dbReference type="CDD" id="cd07814">
    <property type="entry name" value="SRPBCC_CalC_Aha1-like"/>
    <property type="match status" value="1"/>
</dbReference>
<proteinExistence type="inferred from homology"/>
<organism evidence="3 4">
    <name type="scientific">Albibacterium profundi</name>
    <dbReference type="NCBI Taxonomy" id="3134906"/>
    <lineage>
        <taxon>Bacteria</taxon>
        <taxon>Pseudomonadati</taxon>
        <taxon>Bacteroidota</taxon>
        <taxon>Sphingobacteriia</taxon>
        <taxon>Sphingobacteriales</taxon>
        <taxon>Sphingobacteriaceae</taxon>
        <taxon>Albibacterium</taxon>
    </lineage>
</organism>
<evidence type="ECO:0000259" key="2">
    <source>
        <dbReference type="Pfam" id="PF08327"/>
    </source>
</evidence>
<reference evidence="3 4" key="1">
    <citation type="submission" date="2024-04" db="EMBL/GenBank/DDBJ databases">
        <title>Albibacterium profundi sp. nov., isolated from sediment of the Challenger Deep of Mariana Trench.</title>
        <authorList>
            <person name="Wang Y."/>
        </authorList>
    </citation>
    <scope>NUCLEOTIDE SEQUENCE [LARGE SCALE GENOMIC DNA]</scope>
    <source>
        <strain evidence="3 4">RHL897</strain>
    </source>
</reference>
<dbReference type="RefSeq" id="WP_375556081.1">
    <property type="nucleotide sequence ID" value="NZ_JBBVGT010000002.1"/>
</dbReference>
<accession>A0ABV5CAE8</accession>
<evidence type="ECO:0000313" key="3">
    <source>
        <dbReference type="EMBL" id="MFB5944516.1"/>
    </source>
</evidence>
<keyword evidence="4" id="KW-1185">Reference proteome</keyword>
<evidence type="ECO:0000313" key="4">
    <source>
        <dbReference type="Proteomes" id="UP001580928"/>
    </source>
</evidence>
<dbReference type="Pfam" id="PF08327">
    <property type="entry name" value="AHSA1"/>
    <property type="match status" value="1"/>
</dbReference>
<name>A0ABV5CAE8_9SPHI</name>
<comment type="similarity">
    <text evidence="1">Belongs to the AHA1 family.</text>
</comment>
<dbReference type="InterPro" id="IPR023393">
    <property type="entry name" value="START-like_dom_sf"/>
</dbReference>
<sequence>MKTKPIIVEAIINAPVAKVWQALTTKQQMKEWYFDIPDFELTTGSTFNFYEPGGNNKYHHQGTIKEIIIDEKLQHTWTHPSHSKGESLLTWQLEPQNGRTKVTLTHEGTENFVDGGSTFSRESYEAGWNEIVGESLKSFLEP</sequence>
<dbReference type="Proteomes" id="UP001580928">
    <property type="component" value="Unassembled WGS sequence"/>
</dbReference>
<feature type="domain" description="Activator of Hsp90 ATPase homologue 1/2-like C-terminal" evidence="2">
    <location>
        <begin position="13"/>
        <end position="141"/>
    </location>
</feature>
<dbReference type="EMBL" id="JBBVGT010000002">
    <property type="protein sequence ID" value="MFB5944516.1"/>
    <property type="molecule type" value="Genomic_DNA"/>
</dbReference>
<gene>
    <name evidence="3" type="ORF">WKR92_01580</name>
</gene>
<evidence type="ECO:0000256" key="1">
    <source>
        <dbReference type="ARBA" id="ARBA00006817"/>
    </source>
</evidence>
<dbReference type="Gene3D" id="3.30.530.20">
    <property type="match status" value="1"/>
</dbReference>